<dbReference type="InterPro" id="IPR001750">
    <property type="entry name" value="ND/Mrp_TM"/>
</dbReference>
<sequence length="647" mass="70276">MESNLILFILLFPASAALIVYFAGLKYKQHVKLMTAGFCLVELAAIMALAPSTGGLDISLYMPHIMGTGLYIKMDMFRYIFVCMSSFIWLLAAIYSIWHFRQDSKPARFSIYFLVTLSAVMGVFTSESLLNLFTFFEIMALTSYVLVIHSESKKAHEAGKLYLIISIVTGMITLMGIFIVYEYTGELSISRLPQAVAEMGQIKYAAMLLMGCSFAAKACMFPLHIWLSKTYSESPVPATAVFSAILAKTGFFGIIIIGYIMSWDNAFGISLMALALSSMLLGGFLALMHIEVKKILAYSSMSQIGYMLLSVASAGLAATHADAAVSAGIYHAVNHALVKTLLFMAAGVMIADAGSDNLNSVGASAKSNMLKMLLIIGILSNMGMPGFGGFAGKTLIHHAIGGIFVSHMPGVKAIAECAYWVSSALTVAYSIKLYLALFPRTEKKNFKSMETGSIAAYTPMLVVAGVIALASMMPQAAIHMISVGAGLLFENPSTEHAQFYTFDSLKSSAISMLLGVALYRLAAAKLLVKADGGALCYIDIANKWPGLEKSFYLPLFGAVFGALKKIFGFLDVFITVAAENVSEGFRNICSMEIRTREDKPESGEESNLHLNLSQVTRKLVVRMESVNYSVFLTASILLFLMFSLIRK</sequence>
<evidence type="ECO:0000256" key="3">
    <source>
        <dbReference type="ARBA" id="ARBA00022475"/>
    </source>
</evidence>
<keyword evidence="11" id="KW-1185">Reference proteome</keyword>
<dbReference type="RefSeq" id="WP_025436695.1">
    <property type="nucleotide sequence ID" value="NZ_CP007453.1"/>
</dbReference>
<evidence type="ECO:0000256" key="8">
    <source>
        <dbReference type="SAM" id="Phobius"/>
    </source>
</evidence>
<feature type="transmembrane region" description="Helical" evidence="8">
    <location>
        <begin position="295"/>
        <end position="317"/>
    </location>
</feature>
<feature type="domain" description="NADH:quinone oxidoreductase/Mrp antiporter transmembrane" evidence="9">
    <location>
        <begin position="126"/>
        <end position="396"/>
    </location>
</feature>
<keyword evidence="4 7" id="KW-0812">Transmembrane</keyword>
<evidence type="ECO:0000256" key="6">
    <source>
        <dbReference type="ARBA" id="ARBA00023136"/>
    </source>
</evidence>
<dbReference type="Pfam" id="PF00361">
    <property type="entry name" value="Proton_antipo_M"/>
    <property type="match status" value="1"/>
</dbReference>
<dbReference type="InterPro" id="IPR050586">
    <property type="entry name" value="CPA3_Na-H_Antiporter_D"/>
</dbReference>
<dbReference type="HOGENOM" id="CLU_007100_9_1_9"/>
<evidence type="ECO:0000256" key="2">
    <source>
        <dbReference type="ARBA" id="ARBA00005346"/>
    </source>
</evidence>
<comment type="subcellular location">
    <subcellularLocation>
        <location evidence="1">Cell membrane</location>
        <topology evidence="1">Multi-pass membrane protein</topology>
    </subcellularLocation>
    <subcellularLocation>
        <location evidence="7">Membrane</location>
        <topology evidence="7">Multi-pass membrane protein</topology>
    </subcellularLocation>
</comment>
<evidence type="ECO:0000313" key="10">
    <source>
        <dbReference type="EMBL" id="AHM57829.1"/>
    </source>
</evidence>
<comment type="similarity">
    <text evidence="2">Belongs to the CPA3 antiporters (TC 2.A.63) subunit D family.</text>
</comment>
<dbReference type="AlphaFoldDB" id="W8T7X3"/>
<feature type="transmembrane region" description="Helical" evidence="8">
    <location>
        <begin position="132"/>
        <end position="149"/>
    </location>
</feature>
<gene>
    <name evidence="10" type="primary">mrpA</name>
    <name evidence="10" type="ORF">EAL2_808p03240</name>
</gene>
<dbReference type="PANTHER" id="PTHR42703:SF1">
    <property type="entry name" value="NA(+)_H(+) ANTIPORTER SUBUNIT D1"/>
    <property type="match status" value="1"/>
</dbReference>
<feature type="transmembrane region" description="Helical" evidence="8">
    <location>
        <begin position="6"/>
        <end position="24"/>
    </location>
</feature>
<feature type="transmembrane region" description="Helical" evidence="8">
    <location>
        <begin position="418"/>
        <end position="439"/>
    </location>
</feature>
<dbReference type="eggNOG" id="COG0651">
    <property type="taxonomic scope" value="Bacteria"/>
</dbReference>
<feature type="transmembrane region" description="Helical" evidence="8">
    <location>
        <begin position="239"/>
        <end position="261"/>
    </location>
</feature>
<evidence type="ECO:0000259" key="9">
    <source>
        <dbReference type="Pfam" id="PF00361"/>
    </source>
</evidence>
<dbReference type="EMBL" id="CP007453">
    <property type="protein sequence ID" value="AHM57829.1"/>
    <property type="molecule type" value="Genomic_DNA"/>
</dbReference>
<evidence type="ECO:0000256" key="1">
    <source>
        <dbReference type="ARBA" id="ARBA00004651"/>
    </source>
</evidence>
<feature type="transmembrane region" description="Helical" evidence="8">
    <location>
        <begin position="161"/>
        <end position="184"/>
    </location>
</feature>
<feature type="transmembrane region" description="Helical" evidence="8">
    <location>
        <begin position="267"/>
        <end position="288"/>
    </location>
</feature>
<feature type="transmembrane region" description="Helical" evidence="8">
    <location>
        <begin position="109"/>
        <end position="126"/>
    </location>
</feature>
<feature type="transmembrane region" description="Helical" evidence="8">
    <location>
        <begin position="36"/>
        <end position="56"/>
    </location>
</feature>
<dbReference type="Proteomes" id="UP000019591">
    <property type="component" value="Plasmid EAL2_808p"/>
</dbReference>
<proteinExistence type="inferred from homology"/>
<evidence type="ECO:0000256" key="5">
    <source>
        <dbReference type="ARBA" id="ARBA00022989"/>
    </source>
</evidence>
<feature type="transmembrane region" description="Helical" evidence="8">
    <location>
        <begin position="76"/>
        <end position="97"/>
    </location>
</feature>
<keyword evidence="5 8" id="KW-1133">Transmembrane helix</keyword>
<feature type="transmembrane region" description="Helical" evidence="8">
    <location>
        <begin position="329"/>
        <end position="351"/>
    </location>
</feature>
<dbReference type="KEGG" id="eac:EAL2_808p03240"/>
<dbReference type="PANTHER" id="PTHR42703">
    <property type="entry name" value="NADH DEHYDROGENASE"/>
    <property type="match status" value="1"/>
</dbReference>
<geneLocation type="plasmid" evidence="10 11">
    <name>EAL2_808p</name>
</geneLocation>
<evidence type="ECO:0000256" key="4">
    <source>
        <dbReference type="ARBA" id="ARBA00022692"/>
    </source>
</evidence>
<feature type="transmembrane region" description="Helical" evidence="8">
    <location>
        <begin position="460"/>
        <end position="489"/>
    </location>
</feature>
<keyword evidence="10" id="KW-0614">Plasmid</keyword>
<dbReference type="PATRIC" id="fig|1286171.3.peg.2500"/>
<evidence type="ECO:0000313" key="11">
    <source>
        <dbReference type="Proteomes" id="UP000019591"/>
    </source>
</evidence>
<reference evidence="10 11" key="1">
    <citation type="journal article" date="2014" name="Genome Announc.">
        <title>Complete Genome Sequence of Amino Acid-Utilizing Eubacterium acidaminophilum al-2 (DSM 3953).</title>
        <authorList>
            <person name="Poehlein A."/>
            <person name="Andreesen J.R."/>
            <person name="Daniel R."/>
        </authorList>
    </citation>
    <scope>NUCLEOTIDE SEQUENCE [LARGE SCALE GENOMIC DNA]</scope>
    <source>
        <strain evidence="10 11">DSM 3953</strain>
        <plasmid evidence="11">Plasmid EAL2_808p</plasmid>
    </source>
</reference>
<evidence type="ECO:0000256" key="7">
    <source>
        <dbReference type="RuleBase" id="RU000320"/>
    </source>
</evidence>
<feature type="transmembrane region" description="Helical" evidence="8">
    <location>
        <begin position="626"/>
        <end position="645"/>
    </location>
</feature>
<keyword evidence="6 8" id="KW-0472">Membrane</keyword>
<keyword evidence="3" id="KW-1003">Cell membrane</keyword>
<feature type="transmembrane region" description="Helical" evidence="8">
    <location>
        <begin position="372"/>
        <end position="391"/>
    </location>
</feature>
<accession>W8T7X3</accession>
<dbReference type="GO" id="GO:0005886">
    <property type="term" value="C:plasma membrane"/>
    <property type="evidence" value="ECO:0007669"/>
    <property type="project" value="UniProtKB-SubCell"/>
</dbReference>
<name>W8T7X3_PEPAC</name>
<protein>
    <submittedName>
        <fullName evidence="10">Na(+)/H(+) antiporter subunit A</fullName>
    </submittedName>
</protein>
<dbReference type="PRINTS" id="PR01434">
    <property type="entry name" value="NADHDHGNASE5"/>
</dbReference>
<organism evidence="10 11">
    <name type="scientific">Peptoclostridium acidaminophilum DSM 3953</name>
    <dbReference type="NCBI Taxonomy" id="1286171"/>
    <lineage>
        <taxon>Bacteria</taxon>
        <taxon>Bacillati</taxon>
        <taxon>Bacillota</taxon>
        <taxon>Clostridia</taxon>
        <taxon>Peptostreptococcales</taxon>
        <taxon>Peptoclostridiaceae</taxon>
        <taxon>Peptoclostridium</taxon>
    </lineage>
</organism>
<feature type="transmembrane region" description="Helical" evidence="8">
    <location>
        <begin position="204"/>
        <end position="227"/>
    </location>
</feature>